<reference evidence="3" key="1">
    <citation type="journal article" date="2020" name="Stud. Mycol.">
        <title>101 Dothideomycetes genomes: a test case for predicting lifestyles and emergence of pathogens.</title>
        <authorList>
            <person name="Haridas S."/>
            <person name="Albert R."/>
            <person name="Binder M."/>
            <person name="Bloem J."/>
            <person name="Labutti K."/>
            <person name="Salamov A."/>
            <person name="Andreopoulos B."/>
            <person name="Baker S."/>
            <person name="Barry K."/>
            <person name="Bills G."/>
            <person name="Bluhm B."/>
            <person name="Cannon C."/>
            <person name="Castanera R."/>
            <person name="Culley D."/>
            <person name="Daum C."/>
            <person name="Ezra D."/>
            <person name="Gonzalez J."/>
            <person name="Henrissat B."/>
            <person name="Kuo A."/>
            <person name="Liang C."/>
            <person name="Lipzen A."/>
            <person name="Lutzoni F."/>
            <person name="Magnuson J."/>
            <person name="Mondo S."/>
            <person name="Nolan M."/>
            <person name="Ohm R."/>
            <person name="Pangilinan J."/>
            <person name="Park H.-J."/>
            <person name="Ramirez L."/>
            <person name="Alfaro M."/>
            <person name="Sun H."/>
            <person name="Tritt A."/>
            <person name="Yoshinaga Y."/>
            <person name="Zwiers L.-H."/>
            <person name="Turgeon B."/>
            <person name="Goodwin S."/>
            <person name="Spatafora J."/>
            <person name="Crous P."/>
            <person name="Grigoriev I."/>
        </authorList>
    </citation>
    <scope>NUCLEOTIDE SEQUENCE</scope>
    <source>
        <strain evidence="3">CBS 116435</strain>
    </source>
</reference>
<evidence type="ECO:0000313" key="3">
    <source>
        <dbReference type="EMBL" id="KAF2719771.1"/>
    </source>
</evidence>
<dbReference type="OrthoDB" id="1600564at2759"/>
<evidence type="ECO:0000313" key="4">
    <source>
        <dbReference type="Proteomes" id="UP000799441"/>
    </source>
</evidence>
<dbReference type="InterPro" id="IPR001087">
    <property type="entry name" value="GDSL"/>
</dbReference>
<name>A0A9P4Q7H2_9PEZI</name>
<dbReference type="AlphaFoldDB" id="A0A9P4Q7H2"/>
<dbReference type="Pfam" id="PF00657">
    <property type="entry name" value="Lipase_GDSL"/>
    <property type="match status" value="1"/>
</dbReference>
<keyword evidence="2" id="KW-0732">Signal</keyword>
<keyword evidence="4" id="KW-1185">Reference proteome</keyword>
<dbReference type="PANTHER" id="PTHR45648">
    <property type="entry name" value="GDSL LIPASE/ACYLHYDROLASE FAMILY PROTEIN (AFU_ORTHOLOGUE AFUA_4G14700)"/>
    <property type="match status" value="1"/>
</dbReference>
<dbReference type="EMBL" id="MU003807">
    <property type="protein sequence ID" value="KAF2719771.1"/>
    <property type="molecule type" value="Genomic_DNA"/>
</dbReference>
<sequence length="352" mass="38713">MVAFTTFVALFAAAGMHGVYAIPLAHKHQPRHEHDLALTKRVDYSFNQLVVFGDELSDNGNGSYAHGITDNPANVYGFGTWTNGPVAVSYLANLLGVRHRNLAWGGCCGGGSYGATIDNDYTQAAAEWKGAPVPSVHDQIYNNYSNSNPNVHNALQLIWVGENDLSKHTDAFWEGDPQNSDFATQIADKLLADAEYLIGDQGAPYVMVANIYPKHKAPVTTTYLCPDGSCVETWGKVIQSANAAIEKALASSSYANQIIYYDVFGFMTDLMENKDAAGLTQPLTYYCDGDGSDENCHWDECISGSHVWDGAESFFWMNYIQPTTHVHRLIAHDMKKTIDTFLTSYKSMATFD</sequence>
<keyword evidence="1" id="KW-0378">Hydrolase</keyword>
<evidence type="ECO:0000256" key="2">
    <source>
        <dbReference type="SAM" id="SignalP"/>
    </source>
</evidence>
<dbReference type="InterPro" id="IPR051058">
    <property type="entry name" value="GDSL_Est/Lipase"/>
</dbReference>
<accession>A0A9P4Q7H2</accession>
<organism evidence="3 4">
    <name type="scientific">Polychaeton citri CBS 116435</name>
    <dbReference type="NCBI Taxonomy" id="1314669"/>
    <lineage>
        <taxon>Eukaryota</taxon>
        <taxon>Fungi</taxon>
        <taxon>Dikarya</taxon>
        <taxon>Ascomycota</taxon>
        <taxon>Pezizomycotina</taxon>
        <taxon>Dothideomycetes</taxon>
        <taxon>Dothideomycetidae</taxon>
        <taxon>Capnodiales</taxon>
        <taxon>Capnodiaceae</taxon>
        <taxon>Polychaeton</taxon>
    </lineage>
</organism>
<proteinExistence type="predicted"/>
<dbReference type="InterPro" id="IPR036514">
    <property type="entry name" value="SGNH_hydro_sf"/>
</dbReference>
<protein>
    <recommendedName>
        <fullName evidence="5">Carbohydrate esterase family 16 protein</fullName>
    </recommendedName>
</protein>
<feature type="chain" id="PRO_5040484688" description="Carbohydrate esterase family 16 protein" evidence="2">
    <location>
        <begin position="22"/>
        <end position="352"/>
    </location>
</feature>
<comment type="caution">
    <text evidence="3">The sequence shown here is derived from an EMBL/GenBank/DDBJ whole genome shotgun (WGS) entry which is preliminary data.</text>
</comment>
<feature type="signal peptide" evidence="2">
    <location>
        <begin position="1"/>
        <end position="21"/>
    </location>
</feature>
<dbReference type="Proteomes" id="UP000799441">
    <property type="component" value="Unassembled WGS sequence"/>
</dbReference>
<evidence type="ECO:0008006" key="5">
    <source>
        <dbReference type="Google" id="ProtNLM"/>
    </source>
</evidence>
<evidence type="ECO:0000256" key="1">
    <source>
        <dbReference type="ARBA" id="ARBA00022801"/>
    </source>
</evidence>
<dbReference type="PANTHER" id="PTHR45648:SF22">
    <property type="entry name" value="GDSL LIPASE_ACYLHYDROLASE FAMILY PROTEIN (AFU_ORTHOLOGUE AFUA_4G14700)"/>
    <property type="match status" value="1"/>
</dbReference>
<dbReference type="Gene3D" id="3.40.50.1110">
    <property type="entry name" value="SGNH hydrolase"/>
    <property type="match status" value="1"/>
</dbReference>
<dbReference type="GO" id="GO:0016788">
    <property type="term" value="F:hydrolase activity, acting on ester bonds"/>
    <property type="evidence" value="ECO:0007669"/>
    <property type="project" value="InterPro"/>
</dbReference>
<dbReference type="SUPFAM" id="SSF52266">
    <property type="entry name" value="SGNH hydrolase"/>
    <property type="match status" value="1"/>
</dbReference>
<gene>
    <name evidence="3" type="ORF">K431DRAFT_286406</name>
</gene>